<feature type="domain" description="EAL" evidence="1">
    <location>
        <begin position="1"/>
        <end position="68"/>
    </location>
</feature>
<dbReference type="PROSITE" id="PS50883">
    <property type="entry name" value="EAL"/>
    <property type="match status" value="1"/>
</dbReference>
<comment type="caution">
    <text evidence="2">The sequence shown here is derived from an EMBL/GenBank/DDBJ whole genome shotgun (WGS) entry which is preliminary data.</text>
</comment>
<sequence length="68" mass="7686">MTKTIEDLKNLRANLVERRRKEAYRIGSDHHDDGIVTVAHIQLAIEAIDAVIAEGAEEPESRYTLDNL</sequence>
<dbReference type="Proteomes" id="UP001203284">
    <property type="component" value="Unassembled WGS sequence"/>
</dbReference>
<evidence type="ECO:0000313" key="2">
    <source>
        <dbReference type="EMBL" id="MCK0196887.1"/>
    </source>
</evidence>
<dbReference type="InterPro" id="IPR001633">
    <property type="entry name" value="EAL_dom"/>
</dbReference>
<keyword evidence="3" id="KW-1185">Reference proteome</keyword>
<reference evidence="2 3" key="1">
    <citation type="submission" date="2022-04" db="EMBL/GenBank/DDBJ databases">
        <authorList>
            <person name="Grouzdev D.S."/>
            <person name="Pantiukh K.S."/>
            <person name="Krutkina M.S."/>
        </authorList>
    </citation>
    <scope>NUCLEOTIDE SEQUENCE [LARGE SCALE GENOMIC DNA]</scope>
    <source>
        <strain evidence="2 3">6x-1</strain>
    </source>
</reference>
<evidence type="ECO:0000259" key="1">
    <source>
        <dbReference type="PROSITE" id="PS50883"/>
    </source>
</evidence>
<protein>
    <recommendedName>
        <fullName evidence="1">EAL domain-containing protein</fullName>
    </recommendedName>
</protein>
<evidence type="ECO:0000313" key="3">
    <source>
        <dbReference type="Proteomes" id="UP001203284"/>
    </source>
</evidence>
<dbReference type="EMBL" id="JALKCH010000005">
    <property type="protein sequence ID" value="MCK0196887.1"/>
    <property type="molecule type" value="Genomic_DNA"/>
</dbReference>
<name>A0ABT0DAB8_9HYPH</name>
<accession>A0ABT0DAB8</accession>
<organism evidence="2 3">
    <name type="scientific">Ancylobacter crimeensis</name>
    <dbReference type="NCBI Taxonomy" id="2579147"/>
    <lineage>
        <taxon>Bacteria</taxon>
        <taxon>Pseudomonadati</taxon>
        <taxon>Pseudomonadota</taxon>
        <taxon>Alphaproteobacteria</taxon>
        <taxon>Hyphomicrobiales</taxon>
        <taxon>Xanthobacteraceae</taxon>
        <taxon>Ancylobacter</taxon>
    </lineage>
</organism>
<dbReference type="RefSeq" id="WP_247028387.1">
    <property type="nucleotide sequence ID" value="NZ_JALKCH010000005.1"/>
</dbReference>
<gene>
    <name evidence="2" type="ORF">MWN34_08165</name>
</gene>
<proteinExistence type="predicted"/>